<evidence type="ECO:0000256" key="1">
    <source>
        <dbReference type="SAM" id="Phobius"/>
    </source>
</evidence>
<accession>D5WU77</accession>
<gene>
    <name evidence="2" type="ordered locus">Btus_2674</name>
</gene>
<dbReference type="STRING" id="562970.Btus_2674"/>
<dbReference type="PANTHER" id="PTHR41309">
    <property type="entry name" value="MEMBRANE PROTEIN-RELATED"/>
    <property type="match status" value="1"/>
</dbReference>
<keyword evidence="1" id="KW-0472">Membrane</keyword>
<feature type="transmembrane region" description="Helical" evidence="1">
    <location>
        <begin position="113"/>
        <end position="137"/>
    </location>
</feature>
<dbReference type="OrthoDB" id="2662181at2"/>
<feature type="transmembrane region" description="Helical" evidence="1">
    <location>
        <begin position="144"/>
        <end position="169"/>
    </location>
</feature>
<evidence type="ECO:0000313" key="3">
    <source>
        <dbReference type="Proteomes" id="UP000002368"/>
    </source>
</evidence>
<dbReference type="Proteomes" id="UP000002368">
    <property type="component" value="Chromosome"/>
</dbReference>
<reference evidence="2 3" key="1">
    <citation type="journal article" date="2011" name="Stand. Genomic Sci.">
        <title>Complete genome sequence of the thermophilic, hydrogen-oxidizing Bacillus tusciae type strain (T2) and reclassification in the new genus, Kyrpidia gen. nov. as Kyrpidia tusciae comb. nov. and emendation of the family Alicyclobacillaceae da Costa and Rainey, 2010.</title>
        <authorList>
            <person name="Klenk H.P."/>
            <person name="Lapidus A."/>
            <person name="Chertkov O."/>
            <person name="Copeland A."/>
            <person name="Del Rio T.G."/>
            <person name="Nolan M."/>
            <person name="Lucas S."/>
            <person name="Chen F."/>
            <person name="Tice H."/>
            <person name="Cheng J.F."/>
            <person name="Han C."/>
            <person name="Bruce D."/>
            <person name="Goodwin L."/>
            <person name="Pitluck S."/>
            <person name="Pati A."/>
            <person name="Ivanova N."/>
            <person name="Mavromatis K."/>
            <person name="Daum C."/>
            <person name="Chen A."/>
            <person name="Palaniappan K."/>
            <person name="Chang Y.J."/>
            <person name="Land M."/>
            <person name="Hauser L."/>
            <person name="Jeffries C.D."/>
            <person name="Detter J.C."/>
            <person name="Rohde M."/>
            <person name="Abt B."/>
            <person name="Pukall R."/>
            <person name="Goker M."/>
            <person name="Bristow J."/>
            <person name="Markowitz V."/>
            <person name="Hugenholtz P."/>
            <person name="Eisen J.A."/>
        </authorList>
    </citation>
    <scope>NUCLEOTIDE SEQUENCE [LARGE SCALE GENOMIC DNA]</scope>
    <source>
        <strain evidence="2 3">DSM 2912</strain>
    </source>
</reference>
<keyword evidence="3" id="KW-1185">Reference proteome</keyword>
<protein>
    <recommendedName>
        <fullName evidence="4">ABC-2 transporter permease</fullName>
    </recommendedName>
</protein>
<dbReference type="InterPro" id="IPR025699">
    <property type="entry name" value="ABC2_memb-like"/>
</dbReference>
<feature type="transmembrane region" description="Helical" evidence="1">
    <location>
        <begin position="12"/>
        <end position="31"/>
    </location>
</feature>
<dbReference type="PANTHER" id="PTHR41309:SF2">
    <property type="entry name" value="MEMBRANE PROTEIN"/>
    <property type="match status" value="1"/>
</dbReference>
<feature type="transmembrane region" description="Helical" evidence="1">
    <location>
        <begin position="189"/>
        <end position="211"/>
    </location>
</feature>
<dbReference type="HOGENOM" id="CLU_1276265_0_0_9"/>
<organism evidence="2 3">
    <name type="scientific">Kyrpidia tusciae (strain DSM 2912 / NBRC 15312 / T2)</name>
    <name type="common">Bacillus tusciae</name>
    <dbReference type="NCBI Taxonomy" id="562970"/>
    <lineage>
        <taxon>Bacteria</taxon>
        <taxon>Bacillati</taxon>
        <taxon>Bacillota</taxon>
        <taxon>Bacilli</taxon>
        <taxon>Bacillales</taxon>
        <taxon>Alicyclobacillaceae</taxon>
        <taxon>Kyrpidia</taxon>
    </lineage>
</organism>
<dbReference type="RefSeq" id="WP_013076612.1">
    <property type="nucleotide sequence ID" value="NC_014098.1"/>
</dbReference>
<sequence length="216" mass="23792">MRSFLVKDLIMYRKILAFNVLAILILCALSRYPSTDALGIIVWTGGFMMQCIQVDSRGRADVLLNSLPVTRRSMVVVRYLEPVVFGIFGFLLVDLAAAAAVTFRFPLFQPMGWIHLGGIVIGAAVWSIVMLPIYYWLGPAFIQYLVFVFAFVFSAAAVVVRSLGALHAVAPEPIPSFVHAMAMGNAGAWLPALVVTAVLYAASLALSVRLYERWEF</sequence>
<feature type="transmembrane region" description="Helical" evidence="1">
    <location>
        <begin position="75"/>
        <end position="101"/>
    </location>
</feature>
<dbReference type="Pfam" id="PF13346">
    <property type="entry name" value="ABC2_membrane_5"/>
    <property type="match status" value="1"/>
</dbReference>
<dbReference type="AlphaFoldDB" id="D5WU77"/>
<evidence type="ECO:0000313" key="2">
    <source>
        <dbReference type="EMBL" id="ADG07329.1"/>
    </source>
</evidence>
<name>D5WU77_KYRT2</name>
<keyword evidence="1" id="KW-0812">Transmembrane</keyword>
<evidence type="ECO:0008006" key="4">
    <source>
        <dbReference type="Google" id="ProtNLM"/>
    </source>
</evidence>
<proteinExistence type="predicted"/>
<dbReference type="EMBL" id="CP002017">
    <property type="protein sequence ID" value="ADG07329.1"/>
    <property type="molecule type" value="Genomic_DNA"/>
</dbReference>
<keyword evidence="1" id="KW-1133">Transmembrane helix</keyword>
<dbReference type="KEGG" id="bts:Btus_2674"/>